<feature type="compositionally biased region" description="Polar residues" evidence="1">
    <location>
        <begin position="41"/>
        <end position="52"/>
    </location>
</feature>
<reference evidence="3" key="1">
    <citation type="submission" date="2022-11" db="UniProtKB">
        <authorList>
            <consortium name="WormBaseParasite"/>
        </authorList>
    </citation>
    <scope>IDENTIFICATION</scope>
</reference>
<proteinExistence type="predicted"/>
<dbReference type="Proteomes" id="UP000887565">
    <property type="component" value="Unplaced"/>
</dbReference>
<evidence type="ECO:0000313" key="3">
    <source>
        <dbReference type="WBParaSite" id="nRc.2.0.1.t34233-RA"/>
    </source>
</evidence>
<accession>A0A915K7B6</accession>
<protein>
    <submittedName>
        <fullName evidence="3">Uncharacterized protein</fullName>
    </submittedName>
</protein>
<dbReference type="WBParaSite" id="nRc.2.0.1.t34233-RA">
    <property type="protein sequence ID" value="nRc.2.0.1.t34233-RA"/>
    <property type="gene ID" value="nRc.2.0.1.g34233"/>
</dbReference>
<keyword evidence="2" id="KW-1185">Reference proteome</keyword>
<feature type="compositionally biased region" description="Basic and acidic residues" evidence="1">
    <location>
        <begin position="22"/>
        <end position="32"/>
    </location>
</feature>
<feature type="region of interest" description="Disordered" evidence="1">
    <location>
        <begin position="22"/>
        <end position="54"/>
    </location>
</feature>
<organism evidence="2 3">
    <name type="scientific">Romanomermis culicivorax</name>
    <name type="common">Nematode worm</name>
    <dbReference type="NCBI Taxonomy" id="13658"/>
    <lineage>
        <taxon>Eukaryota</taxon>
        <taxon>Metazoa</taxon>
        <taxon>Ecdysozoa</taxon>
        <taxon>Nematoda</taxon>
        <taxon>Enoplea</taxon>
        <taxon>Dorylaimia</taxon>
        <taxon>Mermithida</taxon>
        <taxon>Mermithoidea</taxon>
        <taxon>Mermithidae</taxon>
        <taxon>Romanomermis</taxon>
    </lineage>
</organism>
<evidence type="ECO:0000313" key="2">
    <source>
        <dbReference type="Proteomes" id="UP000887565"/>
    </source>
</evidence>
<dbReference type="AlphaFoldDB" id="A0A915K7B6"/>
<name>A0A915K7B6_ROMCU</name>
<evidence type="ECO:0000256" key="1">
    <source>
        <dbReference type="SAM" id="MobiDB-lite"/>
    </source>
</evidence>
<sequence>PIKRPCSPDDISRKLCFEEKIDNQSEKIDNRDSKRKKSIENNHMNENPSPDINQIRLLASRQEQGLLF</sequence>